<evidence type="ECO:0000259" key="4">
    <source>
        <dbReference type="PROSITE" id="PS50011"/>
    </source>
</evidence>
<name>A0AAD3E2G2_9CHLO</name>
<dbReference type="EMBL" id="BMAR01000065">
    <property type="protein sequence ID" value="GFR52496.1"/>
    <property type="molecule type" value="Genomic_DNA"/>
</dbReference>
<proteinExistence type="predicted"/>
<gene>
    <name evidence="5" type="ORF">Agub_g15066</name>
</gene>
<organism evidence="5 6">
    <name type="scientific">Astrephomene gubernaculifera</name>
    <dbReference type="NCBI Taxonomy" id="47775"/>
    <lineage>
        <taxon>Eukaryota</taxon>
        <taxon>Viridiplantae</taxon>
        <taxon>Chlorophyta</taxon>
        <taxon>core chlorophytes</taxon>
        <taxon>Chlorophyceae</taxon>
        <taxon>CS clade</taxon>
        <taxon>Chlamydomonadales</taxon>
        <taxon>Astrephomenaceae</taxon>
        <taxon>Astrephomene</taxon>
    </lineage>
</organism>
<comment type="caution">
    <text evidence="5">The sequence shown here is derived from an EMBL/GenBank/DDBJ whole genome shotgun (WGS) entry which is preliminary data.</text>
</comment>
<dbReference type="Pfam" id="PF00069">
    <property type="entry name" value="Pkinase"/>
    <property type="match status" value="1"/>
</dbReference>
<evidence type="ECO:0000313" key="5">
    <source>
        <dbReference type="EMBL" id="GFR52496.1"/>
    </source>
</evidence>
<evidence type="ECO:0000256" key="3">
    <source>
        <dbReference type="SAM" id="MobiDB-lite"/>
    </source>
</evidence>
<dbReference type="InterPro" id="IPR000719">
    <property type="entry name" value="Prot_kinase_dom"/>
</dbReference>
<dbReference type="InterPro" id="IPR011009">
    <property type="entry name" value="Kinase-like_dom_sf"/>
</dbReference>
<dbReference type="Gene3D" id="1.10.510.10">
    <property type="entry name" value="Transferase(Phosphotransferase) domain 1"/>
    <property type="match status" value="1"/>
</dbReference>
<evidence type="ECO:0000313" key="6">
    <source>
        <dbReference type="Proteomes" id="UP001054857"/>
    </source>
</evidence>
<dbReference type="PROSITE" id="PS00108">
    <property type="entry name" value="PROTEIN_KINASE_ST"/>
    <property type="match status" value="1"/>
</dbReference>
<accession>A0AAD3E2G2</accession>
<feature type="region of interest" description="Disordered" evidence="3">
    <location>
        <begin position="637"/>
        <end position="667"/>
    </location>
</feature>
<keyword evidence="1" id="KW-0547">Nucleotide-binding</keyword>
<feature type="compositionally biased region" description="Polar residues" evidence="3">
    <location>
        <begin position="658"/>
        <end position="667"/>
    </location>
</feature>
<sequence length="888" mass="90919">MQRFELLGRNGAGANSTVFRCRDLASGAVVAVKRPDGTATCQQVLHEAAVMRACSHEYILKLLEAYQGNSSGAFYMVLEHAEHSLSRELLLNPRGLPFDKVKLITYQLAQALEHMHGKQITHCDLKPANVLLTSQCNVKLCDFGSARSPFLSGALTDGRLAAAGSTGLPPDVAAGTDVAATTTAAASRWYCAPEALLGGEGTPESDMWALGCIMAEMVTGRPLLPGSDEELNQLCCVVTMLGRLSDSQERLMQLLPPKQRACVEAARAQGPLLERIPRVAACPELAEVLHALLNPDPARRPAARQLQDMPFFADVRHVLHGSKSATAVTAAPTLTYPLPILTRGRSLGCVDCIDGLQIQRRASSGVISDAIAAATVPPIFSDSTKPVAAALPAASGAMPAYEAVSAVCGGALAIAGCPKAPGLVSAFATAAGCVPPIATASEEAPSPQLLDARPRVSALTATIRGRLLKDDGGYTDLMPAVLQLVARWEEALQGERLGPIAMAARRARSASLGCATGPTAPGTVGPQVPSVSGSWASVDPGCSTAAIAASMAAEHRMAAITCTTPGGIVGAVARASAMEFTPPVAPAMAAAGPATGAPSTPCDALTGAVTGGCNTEGSESISRDALSCNALITPSAPSDASLAPPASTAVAVSGPSPALQSGRNLTSRPRRLHSHELHSLGSVPLSVFATCYSRAGAGFSGTQPKAPARARADVRQHGGSSSDGGARRVRVSKHAARRSFSGLSNLACVAESAPLECATPPDVKRRRAQSSVPVHAASSTALDGVPCGGNENDCTGTDQRMRQSDSGGGFGFGSPMQDLSAHAWQPLAPVGIVTMGRAVSMPQPIAGRCSGMQAGLAASGGRGLGISFSSEVVGSEASDSMFFRGDVV</sequence>
<dbReference type="Proteomes" id="UP001054857">
    <property type="component" value="Unassembled WGS sequence"/>
</dbReference>
<dbReference type="GO" id="GO:0004672">
    <property type="term" value="F:protein kinase activity"/>
    <property type="evidence" value="ECO:0007669"/>
    <property type="project" value="InterPro"/>
</dbReference>
<feature type="compositionally biased region" description="Low complexity" evidence="3">
    <location>
        <begin position="637"/>
        <end position="647"/>
    </location>
</feature>
<evidence type="ECO:0000256" key="1">
    <source>
        <dbReference type="ARBA" id="ARBA00022741"/>
    </source>
</evidence>
<dbReference type="SUPFAM" id="SSF56112">
    <property type="entry name" value="Protein kinase-like (PK-like)"/>
    <property type="match status" value="1"/>
</dbReference>
<protein>
    <recommendedName>
        <fullName evidence="4">Protein kinase domain-containing protein</fullName>
    </recommendedName>
</protein>
<feature type="region of interest" description="Disordered" evidence="3">
    <location>
        <begin position="699"/>
        <end position="729"/>
    </location>
</feature>
<dbReference type="GO" id="GO:0005524">
    <property type="term" value="F:ATP binding"/>
    <property type="evidence" value="ECO:0007669"/>
    <property type="project" value="UniProtKB-KW"/>
</dbReference>
<dbReference type="PANTHER" id="PTHR24055">
    <property type="entry name" value="MITOGEN-ACTIVATED PROTEIN KINASE"/>
    <property type="match status" value="1"/>
</dbReference>
<dbReference type="PROSITE" id="PS50011">
    <property type="entry name" value="PROTEIN_KINASE_DOM"/>
    <property type="match status" value="1"/>
</dbReference>
<feature type="domain" description="Protein kinase" evidence="4">
    <location>
        <begin position="4"/>
        <end position="312"/>
    </location>
</feature>
<reference evidence="5 6" key="1">
    <citation type="journal article" date="2021" name="Sci. Rep.">
        <title>Genome sequencing of the multicellular alga Astrephomene provides insights into convergent evolution of germ-soma differentiation.</title>
        <authorList>
            <person name="Yamashita S."/>
            <person name="Yamamoto K."/>
            <person name="Matsuzaki R."/>
            <person name="Suzuki S."/>
            <person name="Yamaguchi H."/>
            <person name="Hirooka S."/>
            <person name="Minakuchi Y."/>
            <person name="Miyagishima S."/>
            <person name="Kawachi M."/>
            <person name="Toyoda A."/>
            <person name="Nozaki H."/>
        </authorList>
    </citation>
    <scope>NUCLEOTIDE SEQUENCE [LARGE SCALE GENOMIC DNA]</scope>
    <source>
        <strain evidence="5 6">NIES-4017</strain>
    </source>
</reference>
<dbReference type="AlphaFoldDB" id="A0AAD3E2G2"/>
<dbReference type="Gene3D" id="3.30.200.20">
    <property type="entry name" value="Phosphorylase Kinase, domain 1"/>
    <property type="match status" value="1"/>
</dbReference>
<dbReference type="InterPro" id="IPR008271">
    <property type="entry name" value="Ser/Thr_kinase_AS"/>
</dbReference>
<keyword evidence="2" id="KW-0067">ATP-binding</keyword>
<evidence type="ECO:0000256" key="2">
    <source>
        <dbReference type="ARBA" id="ARBA00022840"/>
    </source>
</evidence>
<dbReference type="SMART" id="SM00220">
    <property type="entry name" value="S_TKc"/>
    <property type="match status" value="1"/>
</dbReference>
<keyword evidence="6" id="KW-1185">Reference proteome</keyword>
<dbReference type="InterPro" id="IPR050117">
    <property type="entry name" value="MAPK"/>
</dbReference>